<organism evidence="9 10">
    <name type="scientific">Chitinophaga lutea</name>
    <dbReference type="NCBI Taxonomy" id="2488634"/>
    <lineage>
        <taxon>Bacteria</taxon>
        <taxon>Pseudomonadati</taxon>
        <taxon>Bacteroidota</taxon>
        <taxon>Chitinophagia</taxon>
        <taxon>Chitinophagales</taxon>
        <taxon>Chitinophagaceae</taxon>
        <taxon>Chitinophaga</taxon>
    </lineage>
</organism>
<dbReference type="RefSeq" id="WP_123849251.1">
    <property type="nucleotide sequence ID" value="NZ_RPDH01000003.1"/>
</dbReference>
<keyword evidence="2 6" id="KW-0479">Metal-binding</keyword>
<dbReference type="InterPro" id="IPR001506">
    <property type="entry name" value="Peptidase_M12A"/>
</dbReference>
<evidence type="ECO:0000256" key="3">
    <source>
        <dbReference type="ARBA" id="ARBA00022801"/>
    </source>
</evidence>
<protein>
    <recommendedName>
        <fullName evidence="8">Peptidase M12A domain-containing protein</fullName>
    </recommendedName>
</protein>
<dbReference type="GO" id="GO:0004222">
    <property type="term" value="F:metalloendopeptidase activity"/>
    <property type="evidence" value="ECO:0007669"/>
    <property type="project" value="UniProtKB-UniRule"/>
</dbReference>
<keyword evidence="5 6" id="KW-0482">Metalloprotease</keyword>
<keyword evidence="3 6" id="KW-0378">Hydrolase</keyword>
<comment type="caution">
    <text evidence="9">The sequence shown here is derived from an EMBL/GenBank/DDBJ whole genome shotgun (WGS) entry which is preliminary data.</text>
</comment>
<evidence type="ECO:0000259" key="8">
    <source>
        <dbReference type="PROSITE" id="PS51864"/>
    </source>
</evidence>
<dbReference type="EMBL" id="RPDH01000003">
    <property type="protein sequence ID" value="RPE05606.1"/>
    <property type="molecule type" value="Genomic_DNA"/>
</dbReference>
<keyword evidence="10" id="KW-1185">Reference proteome</keyword>
<dbReference type="SUPFAM" id="SSF55486">
    <property type="entry name" value="Metalloproteases ('zincins'), catalytic domain"/>
    <property type="match status" value="1"/>
</dbReference>
<accession>A0A3N4PBJ1</accession>
<dbReference type="GO" id="GO:0008270">
    <property type="term" value="F:zinc ion binding"/>
    <property type="evidence" value="ECO:0007669"/>
    <property type="project" value="UniProtKB-UniRule"/>
</dbReference>
<dbReference type="PROSITE" id="PS51257">
    <property type="entry name" value="PROKAR_LIPOPROTEIN"/>
    <property type="match status" value="1"/>
</dbReference>
<dbReference type="AlphaFoldDB" id="A0A3N4PBJ1"/>
<reference evidence="9 10" key="1">
    <citation type="submission" date="2018-11" db="EMBL/GenBank/DDBJ databases">
        <title>Chitinophaga lutea sp.nov., isolate from arsenic contaminated soil.</title>
        <authorList>
            <person name="Zong Y."/>
        </authorList>
    </citation>
    <scope>NUCLEOTIDE SEQUENCE [LARGE SCALE GENOMIC DNA]</scope>
    <source>
        <strain evidence="9 10">ZY74</strain>
    </source>
</reference>
<feature type="binding site" evidence="6">
    <location>
        <position position="197"/>
    </location>
    <ligand>
        <name>Zn(2+)</name>
        <dbReference type="ChEBI" id="CHEBI:29105"/>
        <note>catalytic</note>
    </ligand>
</feature>
<dbReference type="PANTHER" id="PTHR10127">
    <property type="entry name" value="DISCOIDIN, CUB, EGF, LAMININ , AND ZINC METALLOPROTEASE DOMAIN CONTAINING"/>
    <property type="match status" value="1"/>
</dbReference>
<comment type="cofactor">
    <cofactor evidence="6">
        <name>Zn(2+)</name>
        <dbReference type="ChEBI" id="CHEBI:29105"/>
    </cofactor>
    <text evidence="6">Binds 1 zinc ion per subunit.</text>
</comment>
<dbReference type="PROSITE" id="PS51864">
    <property type="entry name" value="ASTACIN"/>
    <property type="match status" value="1"/>
</dbReference>
<keyword evidence="4 6" id="KW-0862">Zinc</keyword>
<evidence type="ECO:0000256" key="4">
    <source>
        <dbReference type="ARBA" id="ARBA00022833"/>
    </source>
</evidence>
<keyword evidence="7" id="KW-0732">Signal</keyword>
<feature type="active site" evidence="6">
    <location>
        <position position="194"/>
    </location>
</feature>
<evidence type="ECO:0000256" key="7">
    <source>
        <dbReference type="SAM" id="SignalP"/>
    </source>
</evidence>
<dbReference type="Gene3D" id="3.40.390.10">
    <property type="entry name" value="Collagenase (Catalytic Domain)"/>
    <property type="match status" value="1"/>
</dbReference>
<proteinExistence type="predicted"/>
<dbReference type="CDD" id="cd04280">
    <property type="entry name" value="ZnMc_astacin_like"/>
    <property type="match status" value="1"/>
</dbReference>
<dbReference type="PRINTS" id="PR00480">
    <property type="entry name" value="ASTACIN"/>
</dbReference>
<dbReference type="Pfam" id="PF01400">
    <property type="entry name" value="Astacin"/>
    <property type="match status" value="1"/>
</dbReference>
<dbReference type="InterPro" id="IPR034035">
    <property type="entry name" value="Astacin-like_dom"/>
</dbReference>
<evidence type="ECO:0000256" key="6">
    <source>
        <dbReference type="PROSITE-ProRule" id="PRU01211"/>
    </source>
</evidence>
<keyword evidence="1 6" id="KW-0645">Protease</keyword>
<dbReference type="SMART" id="SM00235">
    <property type="entry name" value="ZnMc"/>
    <property type="match status" value="1"/>
</dbReference>
<feature type="domain" description="Peptidase M12A" evidence="8">
    <location>
        <begin position="105"/>
        <end position="296"/>
    </location>
</feature>
<dbReference type="GO" id="GO:0006508">
    <property type="term" value="P:proteolysis"/>
    <property type="evidence" value="ECO:0007669"/>
    <property type="project" value="UniProtKB-KW"/>
</dbReference>
<gene>
    <name evidence="9" type="ORF">EGT74_24830</name>
</gene>
<dbReference type="OrthoDB" id="8455098at2"/>
<feature type="binding site" evidence="6">
    <location>
        <position position="193"/>
    </location>
    <ligand>
        <name>Zn(2+)</name>
        <dbReference type="ChEBI" id="CHEBI:29105"/>
        <note>catalytic</note>
    </ligand>
</feature>
<dbReference type="InterPro" id="IPR024079">
    <property type="entry name" value="MetalloPept_cat_dom_sf"/>
</dbReference>
<feature type="chain" id="PRO_5018272250" description="Peptidase M12A domain-containing protein" evidence="7">
    <location>
        <begin position="30"/>
        <end position="409"/>
    </location>
</feature>
<sequence>MKMTVKNHAVPRVRLATMLAALFFTIACTKEQVNEQQTPEKKDCHCNAEGANRPGELVTLTNQQTGKQITLKKAGEDYIMGGDMLLTPEQLTILKGGQKPEPGGRTFRGEFARLWPNRTVFYTINANAPDPWSIQDAIDHWEANTNITFVQRTNQANYIEFVDGTTCESYVGMKGGRQEIRLSWLCGTGNIIHEIGHALGFFHEQMRDDRGNWINVHTANIAPNAMINFQTYSQLGIPGAEIGTFDFGSIMMYDSWDFSINNQPTITRLDGSTFNSQRIGLSAGDIETYNYLYNPPYMRVTYEETYNNSDPLSGVYDYGWNYRIRFYQDAALTIPYTLQYPIVMLQYAWQEDLNGSTGGTGKVVLPAGTSQFVLGPSYYTEQNDFGNVIYKSSYRIGPATFPGYIIVNN</sequence>
<evidence type="ECO:0000313" key="9">
    <source>
        <dbReference type="EMBL" id="RPE05606.1"/>
    </source>
</evidence>
<feature type="binding site" evidence="6">
    <location>
        <position position="203"/>
    </location>
    <ligand>
        <name>Zn(2+)</name>
        <dbReference type="ChEBI" id="CHEBI:29105"/>
        <note>catalytic</note>
    </ligand>
</feature>
<dbReference type="PANTHER" id="PTHR10127:SF780">
    <property type="entry name" value="METALLOENDOPEPTIDASE"/>
    <property type="match status" value="1"/>
</dbReference>
<evidence type="ECO:0000256" key="5">
    <source>
        <dbReference type="ARBA" id="ARBA00023049"/>
    </source>
</evidence>
<evidence type="ECO:0000313" key="10">
    <source>
        <dbReference type="Proteomes" id="UP000278351"/>
    </source>
</evidence>
<dbReference type="InterPro" id="IPR006026">
    <property type="entry name" value="Peptidase_Metallo"/>
</dbReference>
<evidence type="ECO:0000256" key="1">
    <source>
        <dbReference type="ARBA" id="ARBA00022670"/>
    </source>
</evidence>
<comment type="caution">
    <text evidence="6">Lacks conserved residue(s) required for the propagation of feature annotation.</text>
</comment>
<feature type="signal peptide" evidence="7">
    <location>
        <begin position="1"/>
        <end position="29"/>
    </location>
</feature>
<evidence type="ECO:0000256" key="2">
    <source>
        <dbReference type="ARBA" id="ARBA00022723"/>
    </source>
</evidence>
<dbReference type="Proteomes" id="UP000278351">
    <property type="component" value="Unassembled WGS sequence"/>
</dbReference>
<name>A0A3N4PBJ1_9BACT</name>